<dbReference type="EC" id="5.4.99.27" evidence="4"/>
<gene>
    <name evidence="4" type="primary">truD</name>
    <name evidence="6" type="ordered locus">Trad_2604</name>
</gene>
<dbReference type="Pfam" id="PF01142">
    <property type="entry name" value="TruD"/>
    <property type="match status" value="2"/>
</dbReference>
<evidence type="ECO:0000313" key="6">
    <source>
        <dbReference type="EMBL" id="ADI15710.1"/>
    </source>
</evidence>
<comment type="catalytic activity">
    <reaction evidence="4">
        <text>uridine(13) in tRNA = pseudouridine(13) in tRNA</text>
        <dbReference type="Rhea" id="RHEA:42540"/>
        <dbReference type="Rhea" id="RHEA-COMP:10105"/>
        <dbReference type="Rhea" id="RHEA-COMP:10106"/>
        <dbReference type="ChEBI" id="CHEBI:65314"/>
        <dbReference type="ChEBI" id="CHEBI:65315"/>
        <dbReference type="EC" id="5.4.99.27"/>
    </reaction>
</comment>
<evidence type="ECO:0000256" key="3">
    <source>
        <dbReference type="ARBA" id="ARBA00023235"/>
    </source>
</evidence>
<organism evidence="6 7">
    <name type="scientific">Truepera radiovictrix (strain DSM 17093 / CIP 108686 / LMG 22925 / RQ-24)</name>
    <dbReference type="NCBI Taxonomy" id="649638"/>
    <lineage>
        <taxon>Bacteria</taxon>
        <taxon>Thermotogati</taxon>
        <taxon>Deinococcota</taxon>
        <taxon>Deinococci</taxon>
        <taxon>Trueperales</taxon>
        <taxon>Trueperaceae</taxon>
        <taxon>Truepera</taxon>
    </lineage>
</organism>
<keyword evidence="7" id="KW-1185">Reference proteome</keyword>
<dbReference type="InterPro" id="IPR020119">
    <property type="entry name" value="PsdUridine_synth_TruD_CS"/>
</dbReference>
<dbReference type="EMBL" id="CP002049">
    <property type="protein sequence ID" value="ADI15710.1"/>
    <property type="molecule type" value="Genomic_DNA"/>
</dbReference>
<dbReference type="GO" id="GO:0005829">
    <property type="term" value="C:cytosol"/>
    <property type="evidence" value="ECO:0007669"/>
    <property type="project" value="TreeGrafter"/>
</dbReference>
<dbReference type="Proteomes" id="UP000000379">
    <property type="component" value="Chromosome"/>
</dbReference>
<dbReference type="HOGENOM" id="CLU_005281_4_0_0"/>
<evidence type="ECO:0000313" key="7">
    <source>
        <dbReference type="Proteomes" id="UP000000379"/>
    </source>
</evidence>
<dbReference type="Gene3D" id="3.30.2350.20">
    <property type="entry name" value="TruD, catalytic domain"/>
    <property type="match status" value="1"/>
</dbReference>
<reference evidence="6 7" key="2">
    <citation type="journal article" date="2011" name="Stand. Genomic Sci.">
        <title>Complete genome sequence of Truepera radiovictrix type strain (RQ-24).</title>
        <authorList>
            <person name="Ivanova N."/>
            <person name="Rohde C."/>
            <person name="Munk C."/>
            <person name="Nolan M."/>
            <person name="Lucas S."/>
            <person name="Del Rio T.G."/>
            <person name="Tice H."/>
            <person name="Deshpande S."/>
            <person name="Cheng J.F."/>
            <person name="Tapia R."/>
            <person name="Han C."/>
            <person name="Goodwin L."/>
            <person name="Pitluck S."/>
            <person name="Liolios K."/>
            <person name="Mavromatis K."/>
            <person name="Mikhailova N."/>
            <person name="Pati A."/>
            <person name="Chen A."/>
            <person name="Palaniappan K."/>
            <person name="Land M."/>
            <person name="Hauser L."/>
            <person name="Chang Y.J."/>
            <person name="Jeffries C.D."/>
            <person name="Brambilla E."/>
            <person name="Rohde M."/>
            <person name="Goker M."/>
            <person name="Tindall B.J."/>
            <person name="Woyke T."/>
            <person name="Bristow J."/>
            <person name="Eisen J.A."/>
            <person name="Markowitz V."/>
            <person name="Hugenholtz P."/>
            <person name="Kyrpides N.C."/>
            <person name="Klenk H.P."/>
            <person name="Lapidus A."/>
        </authorList>
    </citation>
    <scope>NUCLEOTIDE SEQUENCE [LARGE SCALE GENOMIC DNA]</scope>
    <source>
        <strain evidence="7">DSM 17093 / CIP 108686 / LMG 22925 / RQ-24</strain>
    </source>
</reference>
<dbReference type="InterPro" id="IPR011760">
    <property type="entry name" value="PsdUridine_synth_TruD_insert"/>
</dbReference>
<dbReference type="HAMAP" id="MF_01082">
    <property type="entry name" value="TruD"/>
    <property type="match status" value="1"/>
</dbReference>
<feature type="domain" description="TRUD" evidence="5">
    <location>
        <begin position="169"/>
        <end position="313"/>
    </location>
</feature>
<sequence>MSEAARDPELAPFLFRWRELPALTAALPGTGGRVRTVPEDFVVEERPLYLPEGSGSHAYALIEKRGLTTRDLVLALMRQGLKEAEIGVAGLKDKHAVTRQWLSVPNRHAAALDALAELEGVRVLERSRHRNKLGVGHLRGNRFTLRVRGTEPDAPARAAAILERLAAQGVPNYFGPQRFGRFGTNAVDGLKLVRGERVPGGHRLKRFFLSALQSHLFNRLVALRVERGLLDRVLVGDWAKKRDTGGVFKVEDAERESLRALRGEISATAPLYGKKVRVSEGEAGALETEVLDAFGLRWLDFRARHGSRRPVRLFLEDVALTPEADGYTLTFSLPKGAFATTVLREVMKVEVDDPEDGELEEDA</sequence>
<feature type="active site" description="Nucleophile" evidence="4">
    <location>
        <position position="93"/>
    </location>
</feature>
<dbReference type="RefSeq" id="WP_013179071.1">
    <property type="nucleotide sequence ID" value="NC_014221.1"/>
</dbReference>
<dbReference type="InterPro" id="IPR043165">
    <property type="entry name" value="TruD_insert_sf"/>
</dbReference>
<comment type="similarity">
    <text evidence="1 4">Belongs to the pseudouridine synthase TruD family.</text>
</comment>
<dbReference type="KEGG" id="tra:Trad_2604"/>
<evidence type="ECO:0000256" key="2">
    <source>
        <dbReference type="ARBA" id="ARBA00022694"/>
    </source>
</evidence>
<reference evidence="7" key="1">
    <citation type="submission" date="2010-05" db="EMBL/GenBank/DDBJ databases">
        <title>The complete genome of Truepera radiovictris DSM 17093.</title>
        <authorList>
            <consortium name="US DOE Joint Genome Institute (JGI-PGF)"/>
            <person name="Lucas S."/>
            <person name="Copeland A."/>
            <person name="Lapidus A."/>
            <person name="Glavina del Rio T."/>
            <person name="Dalin E."/>
            <person name="Tice H."/>
            <person name="Bruce D."/>
            <person name="Goodwin L."/>
            <person name="Pitluck S."/>
            <person name="Kyrpides N."/>
            <person name="Mavromatis K."/>
            <person name="Ovchinnikova G."/>
            <person name="Munk A.C."/>
            <person name="Detter J.C."/>
            <person name="Han C."/>
            <person name="Tapia R."/>
            <person name="Land M."/>
            <person name="Hauser L."/>
            <person name="Markowitz V."/>
            <person name="Cheng J.-F."/>
            <person name="Hugenholtz P."/>
            <person name="Woyke T."/>
            <person name="Wu D."/>
            <person name="Tindall B."/>
            <person name="Pomrenke H.G."/>
            <person name="Brambilla E."/>
            <person name="Klenk H.-P."/>
            <person name="Eisen J.A."/>
        </authorList>
    </citation>
    <scope>NUCLEOTIDE SEQUENCE [LARGE SCALE GENOMIC DNA]</scope>
    <source>
        <strain evidence="7">DSM 17093 / CIP 108686 / LMG 22925 / RQ-24</strain>
    </source>
</reference>
<dbReference type="STRING" id="649638.Trad_2604"/>
<proteinExistence type="inferred from homology"/>
<dbReference type="GO" id="GO:0031119">
    <property type="term" value="P:tRNA pseudouridine synthesis"/>
    <property type="evidence" value="ECO:0007669"/>
    <property type="project" value="UniProtKB-UniRule"/>
</dbReference>
<keyword evidence="3 4" id="KW-0413">Isomerase</keyword>
<dbReference type="PROSITE" id="PS01268">
    <property type="entry name" value="UPF0024"/>
    <property type="match status" value="1"/>
</dbReference>
<dbReference type="GO" id="GO:0160150">
    <property type="term" value="F:tRNA pseudouridine(13) synthase activity"/>
    <property type="evidence" value="ECO:0007669"/>
    <property type="project" value="UniProtKB-EC"/>
</dbReference>
<dbReference type="GO" id="GO:0003723">
    <property type="term" value="F:RNA binding"/>
    <property type="evidence" value="ECO:0007669"/>
    <property type="project" value="InterPro"/>
</dbReference>
<keyword evidence="2 4" id="KW-0819">tRNA processing</keyword>
<dbReference type="InterPro" id="IPR050170">
    <property type="entry name" value="TruD_pseudoU_synthase"/>
</dbReference>
<dbReference type="PROSITE" id="PS50984">
    <property type="entry name" value="TRUD"/>
    <property type="match status" value="1"/>
</dbReference>
<dbReference type="InterPro" id="IPR020103">
    <property type="entry name" value="PsdUridine_synth_cat_dom_sf"/>
</dbReference>
<evidence type="ECO:0000256" key="4">
    <source>
        <dbReference type="HAMAP-Rule" id="MF_01082"/>
    </source>
</evidence>
<name>D7CUC5_TRURR</name>
<dbReference type="Gene3D" id="3.30.2340.10">
    <property type="entry name" value="TruD, insertion domain"/>
    <property type="match status" value="1"/>
</dbReference>
<dbReference type="AlphaFoldDB" id="D7CUC5"/>
<comment type="function">
    <text evidence="4">Responsible for synthesis of pseudouridine from uracil-13 in transfer RNAs.</text>
</comment>
<accession>D7CUC5</accession>
<evidence type="ECO:0000259" key="5">
    <source>
        <dbReference type="PROSITE" id="PS50984"/>
    </source>
</evidence>
<dbReference type="eggNOG" id="COG0585">
    <property type="taxonomic scope" value="Bacteria"/>
</dbReference>
<dbReference type="PANTHER" id="PTHR47811:SF1">
    <property type="entry name" value="TRNA PSEUDOURIDINE SYNTHASE D"/>
    <property type="match status" value="1"/>
</dbReference>
<dbReference type="PANTHER" id="PTHR47811">
    <property type="entry name" value="TRNA PSEUDOURIDINE SYNTHASE D"/>
    <property type="match status" value="1"/>
</dbReference>
<dbReference type="SUPFAM" id="SSF55120">
    <property type="entry name" value="Pseudouridine synthase"/>
    <property type="match status" value="1"/>
</dbReference>
<protein>
    <recommendedName>
        <fullName evidence="4">tRNA pseudouridine synthase D</fullName>
        <ecNumber evidence="4">5.4.99.27</ecNumber>
    </recommendedName>
    <alternativeName>
        <fullName evidence="4">tRNA pseudouridine(13) synthase</fullName>
    </alternativeName>
    <alternativeName>
        <fullName evidence="4">tRNA pseudouridylate synthase D</fullName>
    </alternativeName>
    <alternativeName>
        <fullName evidence="4">tRNA-uridine isomerase D</fullName>
    </alternativeName>
</protein>
<evidence type="ECO:0000256" key="1">
    <source>
        <dbReference type="ARBA" id="ARBA00007953"/>
    </source>
</evidence>
<dbReference type="InterPro" id="IPR042214">
    <property type="entry name" value="TruD_catalytic"/>
</dbReference>
<dbReference type="InterPro" id="IPR001656">
    <property type="entry name" value="PsdUridine_synth_TruD"/>
</dbReference>